<feature type="region of interest" description="Disordered" evidence="1">
    <location>
        <begin position="1"/>
        <end position="44"/>
    </location>
</feature>
<feature type="non-terminal residue" evidence="2">
    <location>
        <position position="1"/>
    </location>
</feature>
<sequence>GVGARSPTFTRRRGRSRGSATTSATASRRRAATGEPPLSHPPYFPPVKGWSEVSARLPLFTCRTKSEEGDYLRNGRSASIGFPPVKVHTFAWIRKSM</sequence>
<reference evidence="3" key="1">
    <citation type="journal article" date="2005" name="Nature">
        <title>The map-based sequence of the rice genome.</title>
        <authorList>
            <consortium name="International rice genome sequencing project (IRGSP)"/>
            <person name="Matsumoto T."/>
            <person name="Wu J."/>
            <person name="Kanamori H."/>
            <person name="Katayose Y."/>
            <person name="Fujisawa M."/>
            <person name="Namiki N."/>
            <person name="Mizuno H."/>
            <person name="Yamamoto K."/>
            <person name="Antonio B.A."/>
            <person name="Baba T."/>
            <person name="Sakata K."/>
            <person name="Nagamura Y."/>
            <person name="Aoki H."/>
            <person name="Arikawa K."/>
            <person name="Arita K."/>
            <person name="Bito T."/>
            <person name="Chiden Y."/>
            <person name="Fujitsuka N."/>
            <person name="Fukunaka R."/>
            <person name="Hamada M."/>
            <person name="Harada C."/>
            <person name="Hayashi A."/>
            <person name="Hijishita S."/>
            <person name="Honda M."/>
            <person name="Hosokawa S."/>
            <person name="Ichikawa Y."/>
            <person name="Idonuma A."/>
            <person name="Iijima M."/>
            <person name="Ikeda M."/>
            <person name="Ikeno M."/>
            <person name="Ito K."/>
            <person name="Ito S."/>
            <person name="Ito T."/>
            <person name="Ito Y."/>
            <person name="Ito Y."/>
            <person name="Iwabuchi A."/>
            <person name="Kamiya K."/>
            <person name="Karasawa W."/>
            <person name="Kurita K."/>
            <person name="Katagiri S."/>
            <person name="Kikuta A."/>
            <person name="Kobayashi H."/>
            <person name="Kobayashi N."/>
            <person name="Machita K."/>
            <person name="Maehara T."/>
            <person name="Masukawa M."/>
            <person name="Mizubayashi T."/>
            <person name="Mukai Y."/>
            <person name="Nagasaki H."/>
            <person name="Nagata Y."/>
            <person name="Naito S."/>
            <person name="Nakashima M."/>
            <person name="Nakama Y."/>
            <person name="Nakamichi Y."/>
            <person name="Nakamura M."/>
            <person name="Meguro A."/>
            <person name="Negishi M."/>
            <person name="Ohta I."/>
            <person name="Ohta T."/>
            <person name="Okamoto M."/>
            <person name="Ono N."/>
            <person name="Saji S."/>
            <person name="Sakaguchi M."/>
            <person name="Sakai K."/>
            <person name="Shibata M."/>
            <person name="Shimokawa T."/>
            <person name="Song J."/>
            <person name="Takazaki Y."/>
            <person name="Terasawa K."/>
            <person name="Tsugane M."/>
            <person name="Tsuji K."/>
            <person name="Ueda S."/>
            <person name="Waki K."/>
            <person name="Yamagata H."/>
            <person name="Yamamoto M."/>
            <person name="Yamamoto S."/>
            <person name="Yamane H."/>
            <person name="Yoshiki S."/>
            <person name="Yoshihara R."/>
            <person name="Yukawa K."/>
            <person name="Zhong H."/>
            <person name="Yano M."/>
            <person name="Yuan Q."/>
            <person name="Ouyang S."/>
            <person name="Liu J."/>
            <person name="Jones K.M."/>
            <person name="Gansberger K."/>
            <person name="Moffat K."/>
            <person name="Hill J."/>
            <person name="Bera J."/>
            <person name="Fadrosh D."/>
            <person name="Jin S."/>
            <person name="Johri S."/>
            <person name="Kim M."/>
            <person name="Overton L."/>
            <person name="Reardon M."/>
            <person name="Tsitrin T."/>
            <person name="Vuong H."/>
            <person name="Weaver B."/>
            <person name="Ciecko A."/>
            <person name="Tallon L."/>
            <person name="Jackson J."/>
            <person name="Pai G."/>
            <person name="Aken S.V."/>
            <person name="Utterback T."/>
            <person name="Reidmuller S."/>
            <person name="Feldblyum T."/>
            <person name="Hsiao J."/>
            <person name="Zismann V."/>
            <person name="Iobst S."/>
            <person name="de Vazeille A.R."/>
            <person name="Buell C.R."/>
            <person name="Ying K."/>
            <person name="Li Y."/>
            <person name="Lu T."/>
            <person name="Huang Y."/>
            <person name="Zhao Q."/>
            <person name="Feng Q."/>
            <person name="Zhang L."/>
            <person name="Zhu J."/>
            <person name="Weng Q."/>
            <person name="Mu J."/>
            <person name="Lu Y."/>
            <person name="Fan D."/>
            <person name="Liu Y."/>
            <person name="Guan J."/>
            <person name="Zhang Y."/>
            <person name="Yu S."/>
            <person name="Liu X."/>
            <person name="Zhang Y."/>
            <person name="Hong G."/>
            <person name="Han B."/>
            <person name="Choisne N."/>
            <person name="Demange N."/>
            <person name="Orjeda G."/>
            <person name="Samain S."/>
            <person name="Cattolico L."/>
            <person name="Pelletier E."/>
            <person name="Couloux A."/>
            <person name="Segurens B."/>
            <person name="Wincker P."/>
            <person name="D'Hont A."/>
            <person name="Scarpelli C."/>
            <person name="Weissenbach J."/>
            <person name="Salanoubat M."/>
            <person name="Quetier F."/>
            <person name="Yu Y."/>
            <person name="Kim H.R."/>
            <person name="Rambo T."/>
            <person name="Currie J."/>
            <person name="Collura K."/>
            <person name="Luo M."/>
            <person name="Yang T."/>
            <person name="Ammiraju J.S.S."/>
            <person name="Engler F."/>
            <person name="Soderlund C."/>
            <person name="Wing R.A."/>
            <person name="Palmer L.E."/>
            <person name="de la Bastide M."/>
            <person name="Spiegel L."/>
            <person name="Nascimento L."/>
            <person name="Zutavern T."/>
            <person name="O'Shaughnessy A."/>
            <person name="Dike S."/>
            <person name="Dedhia N."/>
            <person name="Preston R."/>
            <person name="Balija V."/>
            <person name="McCombie W.R."/>
            <person name="Chow T."/>
            <person name="Chen H."/>
            <person name="Chung M."/>
            <person name="Chen C."/>
            <person name="Shaw J."/>
            <person name="Wu H."/>
            <person name="Hsiao K."/>
            <person name="Chao Y."/>
            <person name="Chu M."/>
            <person name="Cheng C."/>
            <person name="Hour A."/>
            <person name="Lee P."/>
            <person name="Lin S."/>
            <person name="Lin Y."/>
            <person name="Liou J."/>
            <person name="Liu S."/>
            <person name="Hsing Y."/>
            <person name="Raghuvanshi S."/>
            <person name="Mohanty A."/>
            <person name="Bharti A.K."/>
            <person name="Gaur A."/>
            <person name="Gupta V."/>
            <person name="Kumar D."/>
            <person name="Ravi V."/>
            <person name="Vij S."/>
            <person name="Kapur A."/>
            <person name="Khurana P."/>
            <person name="Khurana P."/>
            <person name="Khurana J.P."/>
            <person name="Tyagi A.K."/>
            <person name="Gaikwad K."/>
            <person name="Singh A."/>
            <person name="Dalal V."/>
            <person name="Srivastava S."/>
            <person name="Dixit A."/>
            <person name="Pal A.K."/>
            <person name="Ghazi I.A."/>
            <person name="Yadav M."/>
            <person name="Pandit A."/>
            <person name="Bhargava A."/>
            <person name="Sureshbabu K."/>
            <person name="Batra K."/>
            <person name="Sharma T.R."/>
            <person name="Mohapatra T."/>
            <person name="Singh N.K."/>
            <person name="Messing J."/>
            <person name="Nelson A.B."/>
            <person name="Fuks G."/>
            <person name="Kavchok S."/>
            <person name="Keizer G."/>
            <person name="Linton E."/>
            <person name="Llaca V."/>
            <person name="Song R."/>
            <person name="Tanyolac B."/>
            <person name="Young S."/>
            <person name="Ho-Il K."/>
            <person name="Hahn J.H."/>
            <person name="Sangsakoo G."/>
            <person name="Vanavichit A."/>
            <person name="de Mattos Luiz.A.T."/>
            <person name="Zimmer P.D."/>
            <person name="Malone G."/>
            <person name="Dellagostin O."/>
            <person name="de Oliveira A.C."/>
            <person name="Bevan M."/>
            <person name="Bancroft I."/>
            <person name="Minx P."/>
            <person name="Cordum H."/>
            <person name="Wilson R."/>
            <person name="Cheng Z."/>
            <person name="Jin W."/>
            <person name="Jiang J."/>
            <person name="Leong S.A."/>
            <person name="Iwama H."/>
            <person name="Gojobori T."/>
            <person name="Itoh T."/>
            <person name="Niimura Y."/>
            <person name="Fujii Y."/>
            <person name="Habara T."/>
            <person name="Sakai H."/>
            <person name="Sato Y."/>
            <person name="Wilson G."/>
            <person name="Kumar K."/>
            <person name="McCouch S."/>
            <person name="Juretic N."/>
            <person name="Hoen D."/>
            <person name="Wright S."/>
            <person name="Bruskiewich R."/>
            <person name="Bureau T."/>
            <person name="Miyao A."/>
            <person name="Hirochika H."/>
            <person name="Nishikawa T."/>
            <person name="Kadowaki K."/>
            <person name="Sugiura M."/>
            <person name="Burr B."/>
            <person name="Sasaki T."/>
        </authorList>
    </citation>
    <scope>NUCLEOTIDE SEQUENCE [LARGE SCALE GENOMIC DNA]</scope>
    <source>
        <strain evidence="3">cv. Nipponbare</strain>
    </source>
</reference>
<name>A0A0P0Y2W9_ORYSJ</name>
<dbReference type="Proteomes" id="UP000059680">
    <property type="component" value="Chromosome 11"/>
</dbReference>
<feature type="compositionally biased region" description="Low complexity" evidence="1">
    <location>
        <begin position="17"/>
        <end position="26"/>
    </location>
</feature>
<gene>
    <name evidence="2" type="ordered locus">Os11g0532200</name>
    <name evidence="2" type="ORF">OSNPB_110532200</name>
</gene>
<evidence type="ECO:0000313" key="3">
    <source>
        <dbReference type="Proteomes" id="UP000059680"/>
    </source>
</evidence>
<evidence type="ECO:0000256" key="1">
    <source>
        <dbReference type="SAM" id="MobiDB-lite"/>
    </source>
</evidence>
<keyword evidence="3" id="KW-1185">Reference proteome</keyword>
<reference evidence="2 3" key="2">
    <citation type="journal article" date="2013" name="Plant Cell Physiol.">
        <title>Rice Annotation Project Database (RAP-DB): an integrative and interactive database for rice genomics.</title>
        <authorList>
            <person name="Sakai H."/>
            <person name="Lee S.S."/>
            <person name="Tanaka T."/>
            <person name="Numa H."/>
            <person name="Kim J."/>
            <person name="Kawahara Y."/>
            <person name="Wakimoto H."/>
            <person name="Yang C.C."/>
            <person name="Iwamoto M."/>
            <person name="Abe T."/>
            <person name="Yamada Y."/>
            <person name="Muto A."/>
            <person name="Inokuchi H."/>
            <person name="Ikemura T."/>
            <person name="Matsumoto T."/>
            <person name="Sasaki T."/>
            <person name="Itoh T."/>
        </authorList>
    </citation>
    <scope>NUCLEOTIDE SEQUENCE [LARGE SCALE GENOMIC DNA]</scope>
    <source>
        <strain evidence="3">cv. Nipponbare</strain>
    </source>
</reference>
<proteinExistence type="predicted"/>
<dbReference type="PaxDb" id="39947-A0A0P0Y2W9"/>
<dbReference type="AlphaFoldDB" id="A0A0P0Y2W9"/>
<accession>A0A0P0Y2W9</accession>
<dbReference type="EMBL" id="AP014967">
    <property type="protein sequence ID" value="BAT14289.1"/>
    <property type="molecule type" value="Genomic_DNA"/>
</dbReference>
<organism evidence="2 3">
    <name type="scientific">Oryza sativa subsp. japonica</name>
    <name type="common">Rice</name>
    <dbReference type="NCBI Taxonomy" id="39947"/>
    <lineage>
        <taxon>Eukaryota</taxon>
        <taxon>Viridiplantae</taxon>
        <taxon>Streptophyta</taxon>
        <taxon>Embryophyta</taxon>
        <taxon>Tracheophyta</taxon>
        <taxon>Spermatophyta</taxon>
        <taxon>Magnoliopsida</taxon>
        <taxon>Liliopsida</taxon>
        <taxon>Poales</taxon>
        <taxon>Poaceae</taxon>
        <taxon>BOP clade</taxon>
        <taxon>Oryzoideae</taxon>
        <taxon>Oryzeae</taxon>
        <taxon>Oryzinae</taxon>
        <taxon>Oryza</taxon>
        <taxon>Oryza sativa</taxon>
    </lineage>
</organism>
<evidence type="ECO:0000313" key="2">
    <source>
        <dbReference type="EMBL" id="BAT14289.1"/>
    </source>
</evidence>
<dbReference type="InParanoid" id="A0A0P0Y2W9"/>
<dbReference type="Gramene" id="Os11t0532200-01">
    <property type="protein sequence ID" value="Os11t0532200-01"/>
    <property type="gene ID" value="Os11g0532200"/>
</dbReference>
<reference evidence="2 3" key="3">
    <citation type="journal article" date="2013" name="Rice">
        <title>Improvement of the Oryza sativa Nipponbare reference genome using next generation sequence and optical map data.</title>
        <authorList>
            <person name="Kawahara Y."/>
            <person name="de la Bastide M."/>
            <person name="Hamilton J.P."/>
            <person name="Kanamori H."/>
            <person name="McCombie W.R."/>
            <person name="Ouyang S."/>
            <person name="Schwartz D.C."/>
            <person name="Tanaka T."/>
            <person name="Wu J."/>
            <person name="Zhou S."/>
            <person name="Childs K.L."/>
            <person name="Davidson R.M."/>
            <person name="Lin H."/>
            <person name="Quesada-Ocampo L."/>
            <person name="Vaillancourt B."/>
            <person name="Sakai H."/>
            <person name="Lee S.S."/>
            <person name="Kim J."/>
            <person name="Numa H."/>
            <person name="Itoh T."/>
            <person name="Buell C.R."/>
            <person name="Matsumoto T."/>
        </authorList>
    </citation>
    <scope>NUCLEOTIDE SEQUENCE [LARGE SCALE GENOMIC DNA]</scope>
    <source>
        <strain evidence="3">cv. Nipponbare</strain>
    </source>
</reference>
<protein>
    <submittedName>
        <fullName evidence="2">Os11g0532200 protein</fullName>
    </submittedName>
</protein>